<keyword evidence="1" id="KW-1133">Transmembrane helix</keyword>
<dbReference type="PANTHER" id="PTHR34591:SF60">
    <property type="entry name" value="OS01G0824700 PROTEIN"/>
    <property type="match status" value="1"/>
</dbReference>
<evidence type="ECO:0000313" key="2">
    <source>
        <dbReference type="EMBL" id="BAS85375.1"/>
    </source>
</evidence>
<dbReference type="Gramene" id="Os03t0632200-00">
    <property type="protein sequence ID" value="Os03t0632200-00"/>
    <property type="gene ID" value="Os03g0632200"/>
</dbReference>
<dbReference type="AlphaFoldDB" id="A0A0P0W0H6"/>
<dbReference type="STRING" id="39947.A0A0P0W0H6"/>
<sequence>MKDFYRFDSYLVFDPTISTHYEIFKIPRVPSIGFRVLDPMLKSLQRPPSLCVLLCVLQVFSSRTRQWGERLFVRDGAAACTVTDMALAFPYDHHNAVYWHGTLYVHCQGDFIMMYKFIILLSCLYCFLFFLYIFFNGFIYDPYIVFFLMQNILVE</sequence>
<dbReference type="PaxDb" id="39947-A0A0P0W0H6"/>
<keyword evidence="1" id="KW-0812">Transmembrane</keyword>
<protein>
    <submittedName>
        <fullName evidence="2">Os03g0632200 protein</fullName>
    </submittedName>
</protein>
<dbReference type="Proteomes" id="UP000059680">
    <property type="component" value="Chromosome 3"/>
</dbReference>
<proteinExistence type="predicted"/>
<reference evidence="2 3" key="3">
    <citation type="journal article" date="2013" name="Rice">
        <title>Improvement of the Oryza sativa Nipponbare reference genome using next generation sequence and optical map data.</title>
        <authorList>
            <person name="Kawahara Y."/>
            <person name="de la Bastide M."/>
            <person name="Hamilton J.P."/>
            <person name="Kanamori H."/>
            <person name="McCombie W.R."/>
            <person name="Ouyang S."/>
            <person name="Schwartz D.C."/>
            <person name="Tanaka T."/>
            <person name="Wu J."/>
            <person name="Zhou S."/>
            <person name="Childs K.L."/>
            <person name="Davidson R.M."/>
            <person name="Lin H."/>
            <person name="Quesada-Ocampo L."/>
            <person name="Vaillancourt B."/>
            <person name="Sakai H."/>
            <person name="Lee S.S."/>
            <person name="Kim J."/>
            <person name="Numa H."/>
            <person name="Itoh T."/>
            <person name="Buell C.R."/>
            <person name="Matsumoto T."/>
        </authorList>
    </citation>
    <scope>NUCLEOTIDE SEQUENCE [LARGE SCALE GENOMIC DNA]</scope>
    <source>
        <strain evidence="3">cv. Nipponbare</strain>
    </source>
</reference>
<evidence type="ECO:0000313" key="3">
    <source>
        <dbReference type="Proteomes" id="UP000059680"/>
    </source>
</evidence>
<evidence type="ECO:0000256" key="1">
    <source>
        <dbReference type="SAM" id="Phobius"/>
    </source>
</evidence>
<organism evidence="2 3">
    <name type="scientific">Oryza sativa subsp. japonica</name>
    <name type="common">Rice</name>
    <dbReference type="NCBI Taxonomy" id="39947"/>
    <lineage>
        <taxon>Eukaryota</taxon>
        <taxon>Viridiplantae</taxon>
        <taxon>Streptophyta</taxon>
        <taxon>Embryophyta</taxon>
        <taxon>Tracheophyta</taxon>
        <taxon>Spermatophyta</taxon>
        <taxon>Magnoliopsida</taxon>
        <taxon>Liliopsida</taxon>
        <taxon>Poales</taxon>
        <taxon>Poaceae</taxon>
        <taxon>BOP clade</taxon>
        <taxon>Oryzoideae</taxon>
        <taxon>Oryzeae</taxon>
        <taxon>Oryzinae</taxon>
        <taxon>Oryza</taxon>
        <taxon>Oryza sativa</taxon>
    </lineage>
</organism>
<dbReference type="InParanoid" id="A0A0P0W0H6"/>
<accession>A0A0P0W0H6</accession>
<reference evidence="2 3" key="2">
    <citation type="journal article" date="2013" name="Plant Cell Physiol.">
        <title>Rice Annotation Project Database (RAP-DB): an integrative and interactive database for rice genomics.</title>
        <authorList>
            <person name="Sakai H."/>
            <person name="Lee S.S."/>
            <person name="Tanaka T."/>
            <person name="Numa H."/>
            <person name="Kim J."/>
            <person name="Kawahara Y."/>
            <person name="Wakimoto H."/>
            <person name="Yang C.C."/>
            <person name="Iwamoto M."/>
            <person name="Abe T."/>
            <person name="Yamada Y."/>
            <person name="Muto A."/>
            <person name="Inokuchi H."/>
            <person name="Ikemura T."/>
            <person name="Matsumoto T."/>
            <person name="Sasaki T."/>
            <person name="Itoh T."/>
        </authorList>
    </citation>
    <scope>NUCLEOTIDE SEQUENCE [LARGE SCALE GENOMIC DNA]</scope>
    <source>
        <strain evidence="3">cv. Nipponbare</strain>
    </source>
</reference>
<dbReference type="PANTHER" id="PTHR34591">
    <property type="entry name" value="OS03G0653100 PROTEIN-RELATED"/>
    <property type="match status" value="1"/>
</dbReference>
<keyword evidence="1" id="KW-0472">Membrane</keyword>
<dbReference type="EMBL" id="AP014959">
    <property type="protein sequence ID" value="BAS85375.1"/>
    <property type="molecule type" value="Genomic_DNA"/>
</dbReference>
<keyword evidence="3" id="KW-1185">Reference proteome</keyword>
<name>A0A0P0W0H6_ORYSJ</name>
<gene>
    <name evidence="2" type="ordered locus">Os03g0632200</name>
    <name evidence="2" type="ORF">OSNPB_030632200</name>
</gene>
<feature type="transmembrane region" description="Helical" evidence="1">
    <location>
        <begin position="117"/>
        <end position="139"/>
    </location>
</feature>
<reference evidence="3" key="1">
    <citation type="journal article" date="2005" name="Nature">
        <title>The map-based sequence of the rice genome.</title>
        <authorList>
            <consortium name="International rice genome sequencing project (IRGSP)"/>
            <person name="Matsumoto T."/>
            <person name="Wu J."/>
            <person name="Kanamori H."/>
            <person name="Katayose Y."/>
            <person name="Fujisawa M."/>
            <person name="Namiki N."/>
            <person name="Mizuno H."/>
            <person name="Yamamoto K."/>
            <person name="Antonio B.A."/>
            <person name="Baba T."/>
            <person name="Sakata K."/>
            <person name="Nagamura Y."/>
            <person name="Aoki H."/>
            <person name="Arikawa K."/>
            <person name="Arita K."/>
            <person name="Bito T."/>
            <person name="Chiden Y."/>
            <person name="Fujitsuka N."/>
            <person name="Fukunaka R."/>
            <person name="Hamada M."/>
            <person name="Harada C."/>
            <person name="Hayashi A."/>
            <person name="Hijishita S."/>
            <person name="Honda M."/>
            <person name="Hosokawa S."/>
            <person name="Ichikawa Y."/>
            <person name="Idonuma A."/>
            <person name="Iijima M."/>
            <person name="Ikeda M."/>
            <person name="Ikeno M."/>
            <person name="Ito K."/>
            <person name="Ito S."/>
            <person name="Ito T."/>
            <person name="Ito Y."/>
            <person name="Ito Y."/>
            <person name="Iwabuchi A."/>
            <person name="Kamiya K."/>
            <person name="Karasawa W."/>
            <person name="Kurita K."/>
            <person name="Katagiri S."/>
            <person name="Kikuta A."/>
            <person name="Kobayashi H."/>
            <person name="Kobayashi N."/>
            <person name="Machita K."/>
            <person name="Maehara T."/>
            <person name="Masukawa M."/>
            <person name="Mizubayashi T."/>
            <person name="Mukai Y."/>
            <person name="Nagasaki H."/>
            <person name="Nagata Y."/>
            <person name="Naito S."/>
            <person name="Nakashima M."/>
            <person name="Nakama Y."/>
            <person name="Nakamichi Y."/>
            <person name="Nakamura M."/>
            <person name="Meguro A."/>
            <person name="Negishi M."/>
            <person name="Ohta I."/>
            <person name="Ohta T."/>
            <person name="Okamoto M."/>
            <person name="Ono N."/>
            <person name="Saji S."/>
            <person name="Sakaguchi M."/>
            <person name="Sakai K."/>
            <person name="Shibata M."/>
            <person name="Shimokawa T."/>
            <person name="Song J."/>
            <person name="Takazaki Y."/>
            <person name="Terasawa K."/>
            <person name="Tsugane M."/>
            <person name="Tsuji K."/>
            <person name="Ueda S."/>
            <person name="Waki K."/>
            <person name="Yamagata H."/>
            <person name="Yamamoto M."/>
            <person name="Yamamoto S."/>
            <person name="Yamane H."/>
            <person name="Yoshiki S."/>
            <person name="Yoshihara R."/>
            <person name="Yukawa K."/>
            <person name="Zhong H."/>
            <person name="Yano M."/>
            <person name="Yuan Q."/>
            <person name="Ouyang S."/>
            <person name="Liu J."/>
            <person name="Jones K.M."/>
            <person name="Gansberger K."/>
            <person name="Moffat K."/>
            <person name="Hill J."/>
            <person name="Bera J."/>
            <person name="Fadrosh D."/>
            <person name="Jin S."/>
            <person name="Johri S."/>
            <person name="Kim M."/>
            <person name="Overton L."/>
            <person name="Reardon M."/>
            <person name="Tsitrin T."/>
            <person name="Vuong H."/>
            <person name="Weaver B."/>
            <person name="Ciecko A."/>
            <person name="Tallon L."/>
            <person name="Jackson J."/>
            <person name="Pai G."/>
            <person name="Aken S.V."/>
            <person name="Utterback T."/>
            <person name="Reidmuller S."/>
            <person name="Feldblyum T."/>
            <person name="Hsiao J."/>
            <person name="Zismann V."/>
            <person name="Iobst S."/>
            <person name="de Vazeille A.R."/>
            <person name="Buell C.R."/>
            <person name="Ying K."/>
            <person name="Li Y."/>
            <person name="Lu T."/>
            <person name="Huang Y."/>
            <person name="Zhao Q."/>
            <person name="Feng Q."/>
            <person name="Zhang L."/>
            <person name="Zhu J."/>
            <person name="Weng Q."/>
            <person name="Mu J."/>
            <person name="Lu Y."/>
            <person name="Fan D."/>
            <person name="Liu Y."/>
            <person name="Guan J."/>
            <person name="Zhang Y."/>
            <person name="Yu S."/>
            <person name="Liu X."/>
            <person name="Zhang Y."/>
            <person name="Hong G."/>
            <person name="Han B."/>
            <person name="Choisne N."/>
            <person name="Demange N."/>
            <person name="Orjeda G."/>
            <person name="Samain S."/>
            <person name="Cattolico L."/>
            <person name="Pelletier E."/>
            <person name="Couloux A."/>
            <person name="Segurens B."/>
            <person name="Wincker P."/>
            <person name="D'Hont A."/>
            <person name="Scarpelli C."/>
            <person name="Weissenbach J."/>
            <person name="Salanoubat M."/>
            <person name="Quetier F."/>
            <person name="Yu Y."/>
            <person name="Kim H.R."/>
            <person name="Rambo T."/>
            <person name="Currie J."/>
            <person name="Collura K."/>
            <person name="Luo M."/>
            <person name="Yang T."/>
            <person name="Ammiraju J.S.S."/>
            <person name="Engler F."/>
            <person name="Soderlund C."/>
            <person name="Wing R.A."/>
            <person name="Palmer L.E."/>
            <person name="de la Bastide M."/>
            <person name="Spiegel L."/>
            <person name="Nascimento L."/>
            <person name="Zutavern T."/>
            <person name="O'Shaughnessy A."/>
            <person name="Dike S."/>
            <person name="Dedhia N."/>
            <person name="Preston R."/>
            <person name="Balija V."/>
            <person name="McCombie W.R."/>
            <person name="Chow T."/>
            <person name="Chen H."/>
            <person name="Chung M."/>
            <person name="Chen C."/>
            <person name="Shaw J."/>
            <person name="Wu H."/>
            <person name="Hsiao K."/>
            <person name="Chao Y."/>
            <person name="Chu M."/>
            <person name="Cheng C."/>
            <person name="Hour A."/>
            <person name="Lee P."/>
            <person name="Lin S."/>
            <person name="Lin Y."/>
            <person name="Liou J."/>
            <person name="Liu S."/>
            <person name="Hsing Y."/>
            <person name="Raghuvanshi S."/>
            <person name="Mohanty A."/>
            <person name="Bharti A.K."/>
            <person name="Gaur A."/>
            <person name="Gupta V."/>
            <person name="Kumar D."/>
            <person name="Ravi V."/>
            <person name="Vij S."/>
            <person name="Kapur A."/>
            <person name="Khurana P."/>
            <person name="Khurana P."/>
            <person name="Khurana J.P."/>
            <person name="Tyagi A.K."/>
            <person name="Gaikwad K."/>
            <person name="Singh A."/>
            <person name="Dalal V."/>
            <person name="Srivastava S."/>
            <person name="Dixit A."/>
            <person name="Pal A.K."/>
            <person name="Ghazi I.A."/>
            <person name="Yadav M."/>
            <person name="Pandit A."/>
            <person name="Bhargava A."/>
            <person name="Sureshbabu K."/>
            <person name="Batra K."/>
            <person name="Sharma T.R."/>
            <person name="Mohapatra T."/>
            <person name="Singh N.K."/>
            <person name="Messing J."/>
            <person name="Nelson A.B."/>
            <person name="Fuks G."/>
            <person name="Kavchok S."/>
            <person name="Keizer G."/>
            <person name="Linton E."/>
            <person name="Llaca V."/>
            <person name="Song R."/>
            <person name="Tanyolac B."/>
            <person name="Young S."/>
            <person name="Ho-Il K."/>
            <person name="Hahn J.H."/>
            <person name="Sangsakoo G."/>
            <person name="Vanavichit A."/>
            <person name="de Mattos Luiz.A.T."/>
            <person name="Zimmer P.D."/>
            <person name="Malone G."/>
            <person name="Dellagostin O."/>
            <person name="de Oliveira A.C."/>
            <person name="Bevan M."/>
            <person name="Bancroft I."/>
            <person name="Minx P."/>
            <person name="Cordum H."/>
            <person name="Wilson R."/>
            <person name="Cheng Z."/>
            <person name="Jin W."/>
            <person name="Jiang J."/>
            <person name="Leong S.A."/>
            <person name="Iwama H."/>
            <person name="Gojobori T."/>
            <person name="Itoh T."/>
            <person name="Niimura Y."/>
            <person name="Fujii Y."/>
            <person name="Habara T."/>
            <person name="Sakai H."/>
            <person name="Sato Y."/>
            <person name="Wilson G."/>
            <person name="Kumar K."/>
            <person name="McCouch S."/>
            <person name="Juretic N."/>
            <person name="Hoen D."/>
            <person name="Wright S."/>
            <person name="Bruskiewich R."/>
            <person name="Bureau T."/>
            <person name="Miyao A."/>
            <person name="Hirochika H."/>
            <person name="Nishikawa T."/>
            <person name="Kadowaki K."/>
            <person name="Sugiura M."/>
            <person name="Burr B."/>
            <person name="Sasaki T."/>
        </authorList>
    </citation>
    <scope>NUCLEOTIDE SEQUENCE [LARGE SCALE GENOMIC DNA]</scope>
    <source>
        <strain evidence="3">cv. Nipponbare</strain>
    </source>
</reference>